<dbReference type="EMBL" id="JBCITM010000016">
    <property type="protein sequence ID" value="MEN1761502.1"/>
    <property type="molecule type" value="Genomic_DNA"/>
</dbReference>
<gene>
    <name evidence="1" type="ORF">AAIG11_13520</name>
</gene>
<reference evidence="1 2" key="1">
    <citation type="submission" date="2024-04" db="EMBL/GenBank/DDBJ databases">
        <title>Genome sequencing and metabolic network reconstruction of aminoacids and betaine degradation by Anoxynatronum sibiricum.</title>
        <authorList>
            <person name="Detkova E.N."/>
            <person name="Boltjanskaja Y.V."/>
            <person name="Mardanov A.V."/>
            <person name="Kevbrin V."/>
        </authorList>
    </citation>
    <scope>NUCLEOTIDE SEQUENCE [LARGE SCALE GENOMIC DNA]</scope>
    <source>
        <strain evidence="1 2">Z-7981</strain>
    </source>
</reference>
<accession>A0ABU9VWF7</accession>
<name>A0ABU9VWF7_9CLOT</name>
<sequence length="215" mass="24581">MSLFLGKIHYWLFNKIQLTEQLEQHILQVAASHGVPVEFMKSAALKQFEAPLPEAPLEELINHQNIHGWLQRCITQAESRQAFYVTQILEHSPHLKTRLLDLAAEQARQIATTSPQSPSAPQAMFQAVHDHLLEGMPCDRTQQIVENDDIQFAWKYEPCLHQSVWESVGGDVKHYYDLRKSWIQAFSKQLQPSWSYSVSQEGIHQIQTEGGTAAL</sequence>
<organism evidence="1 2">
    <name type="scientific">Anoxynatronum sibiricum</name>
    <dbReference type="NCBI Taxonomy" id="210623"/>
    <lineage>
        <taxon>Bacteria</taxon>
        <taxon>Bacillati</taxon>
        <taxon>Bacillota</taxon>
        <taxon>Clostridia</taxon>
        <taxon>Eubacteriales</taxon>
        <taxon>Clostridiaceae</taxon>
        <taxon>Anoxynatronum</taxon>
    </lineage>
</organism>
<evidence type="ECO:0000313" key="2">
    <source>
        <dbReference type="Proteomes" id="UP001407405"/>
    </source>
</evidence>
<keyword evidence="2" id="KW-1185">Reference proteome</keyword>
<evidence type="ECO:0000313" key="1">
    <source>
        <dbReference type="EMBL" id="MEN1761502.1"/>
    </source>
</evidence>
<comment type="caution">
    <text evidence="1">The sequence shown here is derived from an EMBL/GenBank/DDBJ whole genome shotgun (WGS) entry which is preliminary data.</text>
</comment>
<proteinExistence type="predicted"/>
<dbReference type="Proteomes" id="UP001407405">
    <property type="component" value="Unassembled WGS sequence"/>
</dbReference>
<protein>
    <submittedName>
        <fullName evidence="1">Uncharacterized protein</fullName>
    </submittedName>
</protein>